<dbReference type="CDD" id="cd22254">
    <property type="entry name" value="CSB_WHD"/>
    <property type="match status" value="1"/>
</dbReference>
<dbReference type="GO" id="GO:0005634">
    <property type="term" value="C:nucleus"/>
    <property type="evidence" value="ECO:0007669"/>
    <property type="project" value="TreeGrafter"/>
</dbReference>
<dbReference type="SUPFAM" id="SSF52540">
    <property type="entry name" value="P-loop containing nucleoside triphosphate hydrolases"/>
    <property type="match status" value="2"/>
</dbReference>
<keyword evidence="4" id="KW-0175">Coiled coil</keyword>
<dbReference type="Pfam" id="PF00271">
    <property type="entry name" value="Helicase_C"/>
    <property type="match status" value="1"/>
</dbReference>
<dbReference type="FunCoup" id="A0A2K1QPX6">
    <property type="interactions" value="633"/>
</dbReference>
<dbReference type="FunFam" id="3.40.50.10810:FF:000039">
    <property type="entry name" value="DNA repair protein Rhp26/Rad26"/>
    <property type="match status" value="1"/>
</dbReference>
<dbReference type="Gene3D" id="3.40.50.10810">
    <property type="entry name" value="Tandem AAA-ATPase domain"/>
    <property type="match status" value="1"/>
</dbReference>
<evidence type="ECO:0000256" key="3">
    <source>
        <dbReference type="ARBA" id="ARBA00022840"/>
    </source>
</evidence>
<sequence>MVAPQDAKPMDRLEEDVHGTTTEEKGEADALGDEIVAEKTYSDDADEATRLAALGAGTRDQDDLERDIGRQADALLTEQADERDNKRLEKTRTDRARLLGQVKRLETKLNAFGSKPVKDRYRAEISNYEAQIKNLDRDTEQILKRIESRHQGEEGYEAVNATDGNQKQAGESQREFLIRTGKITPFSNMGRQVVRQSSDLADVMLDAEQEGDDDEIDGDSVAHLTETPRSHRNLIKPGFEDVNEADQRAINDALAEFAHERPTKRRRVQTRAEMQQPAPSKPKRAVDFSDESDDAYSPRSDAEDGGEGSDAPAGEEDDEMALDMRLTTPGNKKRRRGKQRLQSDTEREDFAGIDDGNEHMYQSRLESWSRRRRAARLRARQVTGDANGAEGDEHDADMIDEGEEWHQPHPTRADTEFEGGFKIPGDIYPSLFDYQKTGVQWLWELYSQQVGGIVGDEMGLGKTIQIISFLAALHYSKKLTKPVIVVCPATVMKQWVNEFHSWWPPLRVSILHTSGSGMLDLKRENSLEGDLELRDFSGARSSVSKGSKAAKRIVNRVVRDGHILVTTYSGLQTYADLLIPIDWEYAVLDEGHKIRNPNTAITIYCKELRTHNRVILSGTPMQNNLTELWSLFDFVFPMRLGTLVNFRQQFEFPIKQGGYANASNLQVETAMKCAETLKDTISPYLLQRFKVDVASDLPKKSERVLFCKLTKLQRDAYEFFLESEEMKSIIAGKRQALYGVDILRKICNHPDLTEHKTLSIKEGYNYGNPAKSGKMQVVKALLEIWKKNGHKTLLFAQHRIMLDILESFVGSMPGFRYCRMDGNTSIKDRQDLVDEFNRNQDLHVFLLTTKVGGLGVNLTGADRVIIYDPDWNPSTDVQARERAWRLGQKREVEIYRLMTAGTIEEKIYHRQIFKQFLTNKILKDPKQRQTFQMRDLHDLFTLGDANEGETETGTLFRGTEVQFDKQPPAVSVTASAPTTNEGGIPTPPSDPTSTTSIRGISHTADFRDPTESSPPPSDDPSAPARTKKDDRIMSTLFARSGVTSALSHDEIINGPSSRPLRADEEIIAREAKRVAAAAARELQRAGEQARSVAPGTVTWTGVYGSGGRPDSPARGISSRGRGGGGGSRGGPSSAGILSRLSARQIVGPAGTTTALSSSRFQRTATPTSADPTASESEHQPKGREFIALIRDYLLAHGGKVYTKMLIDHFNRFCGTPQRTAEFKEMLKRIAYLEKGGDGAGAGAGGATSAARGGRLGGRGVVGRAEGRGKWVLKEEYRPKTGAAASGSAAGS</sequence>
<feature type="region of interest" description="Disordered" evidence="5">
    <location>
        <begin position="1"/>
        <end position="33"/>
    </location>
</feature>
<dbReference type="SMART" id="SM00487">
    <property type="entry name" value="DEXDc"/>
    <property type="match status" value="1"/>
</dbReference>
<dbReference type="PROSITE" id="PS51194">
    <property type="entry name" value="HELICASE_CTER"/>
    <property type="match status" value="1"/>
</dbReference>
<dbReference type="EMBL" id="NKHZ01000052">
    <property type="protein sequence ID" value="PNS17136.1"/>
    <property type="molecule type" value="Genomic_DNA"/>
</dbReference>
<evidence type="ECO:0000259" key="7">
    <source>
        <dbReference type="PROSITE" id="PS51194"/>
    </source>
</evidence>
<dbReference type="InterPro" id="IPR001650">
    <property type="entry name" value="Helicase_C-like"/>
</dbReference>
<evidence type="ECO:0000313" key="9">
    <source>
        <dbReference type="Proteomes" id="UP000243797"/>
    </source>
</evidence>
<keyword evidence="3" id="KW-0067">ATP-binding</keyword>
<dbReference type="InterPro" id="IPR049730">
    <property type="entry name" value="SNF2/RAD54-like_C"/>
</dbReference>
<feature type="coiled-coil region" evidence="4">
    <location>
        <begin position="88"/>
        <end position="145"/>
    </location>
</feature>
<dbReference type="InterPro" id="IPR000330">
    <property type="entry name" value="SNF2_N"/>
</dbReference>
<feature type="compositionally biased region" description="Low complexity" evidence="5">
    <location>
        <begin position="1163"/>
        <end position="1174"/>
    </location>
</feature>
<dbReference type="InterPro" id="IPR050496">
    <property type="entry name" value="SNF2_RAD54_helicase_repair"/>
</dbReference>
<feature type="region of interest" description="Disordered" evidence="5">
    <location>
        <begin position="147"/>
        <end position="172"/>
    </location>
</feature>
<dbReference type="InterPro" id="IPR038718">
    <property type="entry name" value="SNF2-like_sf"/>
</dbReference>
<evidence type="ECO:0000256" key="1">
    <source>
        <dbReference type="ARBA" id="ARBA00022741"/>
    </source>
</evidence>
<dbReference type="SMART" id="SM00490">
    <property type="entry name" value="HELICc"/>
    <property type="match status" value="1"/>
</dbReference>
<feature type="compositionally biased region" description="Acidic residues" evidence="5">
    <location>
        <begin position="303"/>
        <end position="321"/>
    </location>
</feature>
<feature type="compositionally biased region" description="Polar residues" evidence="5">
    <location>
        <begin position="972"/>
        <end position="981"/>
    </location>
</feature>
<dbReference type="InterPro" id="IPR014001">
    <property type="entry name" value="Helicase_ATP-bd"/>
</dbReference>
<dbReference type="PANTHER" id="PTHR45629">
    <property type="entry name" value="SNF2/RAD54 FAMILY MEMBER"/>
    <property type="match status" value="1"/>
</dbReference>
<comment type="caution">
    <text evidence="8">The sequence shown here is derived from an EMBL/GenBank/DDBJ whole genome shotgun (WGS) entry which is preliminary data.</text>
</comment>
<evidence type="ECO:0000256" key="5">
    <source>
        <dbReference type="SAM" id="MobiDB-lite"/>
    </source>
</evidence>
<keyword evidence="9" id="KW-1185">Reference proteome</keyword>
<feature type="region of interest" description="Disordered" evidence="5">
    <location>
        <begin position="1238"/>
        <end position="1259"/>
    </location>
</feature>
<dbReference type="GO" id="GO:0006283">
    <property type="term" value="P:transcription-coupled nucleotide-excision repair"/>
    <property type="evidence" value="ECO:0007669"/>
    <property type="project" value="TreeGrafter"/>
</dbReference>
<dbReference type="Gene3D" id="3.40.50.300">
    <property type="entry name" value="P-loop containing nucleotide triphosphate hydrolases"/>
    <property type="match status" value="1"/>
</dbReference>
<dbReference type="PROSITE" id="PS51192">
    <property type="entry name" value="HELICASE_ATP_BIND_1"/>
    <property type="match status" value="1"/>
</dbReference>
<feature type="region of interest" description="Disordered" evidence="5">
    <location>
        <begin position="1151"/>
        <end position="1181"/>
    </location>
</feature>
<dbReference type="InterPro" id="IPR027417">
    <property type="entry name" value="P-loop_NTPase"/>
</dbReference>
<dbReference type="CDD" id="cd18793">
    <property type="entry name" value="SF2_C_SNF"/>
    <property type="match status" value="1"/>
</dbReference>
<dbReference type="GO" id="GO:0008094">
    <property type="term" value="F:ATP-dependent activity, acting on DNA"/>
    <property type="evidence" value="ECO:0007669"/>
    <property type="project" value="TreeGrafter"/>
</dbReference>
<organism evidence="8 9">
    <name type="scientific">Sphaceloma murrayae</name>
    <dbReference type="NCBI Taxonomy" id="2082308"/>
    <lineage>
        <taxon>Eukaryota</taxon>
        <taxon>Fungi</taxon>
        <taxon>Dikarya</taxon>
        <taxon>Ascomycota</taxon>
        <taxon>Pezizomycotina</taxon>
        <taxon>Dothideomycetes</taxon>
        <taxon>Dothideomycetidae</taxon>
        <taxon>Myriangiales</taxon>
        <taxon>Elsinoaceae</taxon>
        <taxon>Sphaceloma</taxon>
    </lineage>
</organism>
<dbReference type="GO" id="GO:0005524">
    <property type="term" value="F:ATP binding"/>
    <property type="evidence" value="ECO:0007669"/>
    <property type="project" value="InterPro"/>
</dbReference>
<feature type="compositionally biased region" description="Basic and acidic residues" evidence="5">
    <location>
        <begin position="341"/>
        <end position="350"/>
    </location>
</feature>
<evidence type="ECO:0000256" key="4">
    <source>
        <dbReference type="SAM" id="Coils"/>
    </source>
</evidence>
<gene>
    <name evidence="8" type="ORF">CAC42_7190</name>
</gene>
<feature type="region of interest" description="Disordered" evidence="5">
    <location>
        <begin position="959"/>
        <end position="1030"/>
    </location>
</feature>
<reference evidence="8 9" key="1">
    <citation type="submission" date="2017-06" db="EMBL/GenBank/DDBJ databases">
        <title>Draft genome sequence of a variant of Elsinoe murrayae.</title>
        <authorList>
            <person name="Cheng Q."/>
        </authorList>
    </citation>
    <scope>NUCLEOTIDE SEQUENCE [LARGE SCALE GENOMIC DNA]</scope>
    <source>
        <strain evidence="8 9">CQ-2017a</strain>
    </source>
</reference>
<feature type="domain" description="Helicase ATP-binding" evidence="6">
    <location>
        <begin position="443"/>
        <end position="638"/>
    </location>
</feature>
<feature type="region of interest" description="Disordered" evidence="5">
    <location>
        <begin position="1084"/>
        <end position="1135"/>
    </location>
</feature>
<feature type="compositionally biased region" description="Gly residues" evidence="5">
    <location>
        <begin position="1120"/>
        <end position="1129"/>
    </location>
</feature>
<feature type="compositionally biased region" description="Polar residues" evidence="5">
    <location>
        <begin position="162"/>
        <end position="171"/>
    </location>
</feature>
<feature type="domain" description="Helicase C-terminal" evidence="7">
    <location>
        <begin position="776"/>
        <end position="937"/>
    </location>
</feature>
<evidence type="ECO:0000259" key="6">
    <source>
        <dbReference type="PROSITE" id="PS51192"/>
    </source>
</evidence>
<feature type="compositionally biased region" description="Polar residues" evidence="5">
    <location>
        <begin position="1151"/>
        <end position="1162"/>
    </location>
</feature>
<proteinExistence type="predicted"/>
<dbReference type="OrthoDB" id="413460at2759"/>
<dbReference type="CDD" id="cd18000">
    <property type="entry name" value="DEXHc_ERCC6"/>
    <property type="match status" value="1"/>
</dbReference>
<dbReference type="InParanoid" id="A0A2K1QPX6"/>
<dbReference type="GO" id="GO:0016787">
    <property type="term" value="F:hydrolase activity"/>
    <property type="evidence" value="ECO:0007669"/>
    <property type="project" value="UniProtKB-KW"/>
</dbReference>
<evidence type="ECO:0000313" key="8">
    <source>
        <dbReference type="EMBL" id="PNS17136.1"/>
    </source>
</evidence>
<dbReference type="STRING" id="2082308.A0A2K1QPX6"/>
<feature type="compositionally biased region" description="Basic and acidic residues" evidence="5">
    <location>
        <begin position="8"/>
        <end position="28"/>
    </location>
</feature>
<keyword evidence="1" id="KW-0547">Nucleotide-binding</keyword>
<dbReference type="Proteomes" id="UP000243797">
    <property type="component" value="Unassembled WGS sequence"/>
</dbReference>
<keyword evidence="2" id="KW-0378">Hydrolase</keyword>
<protein>
    <submittedName>
        <fullName evidence="8">DNA repair protein rhp26</fullName>
    </submittedName>
</protein>
<accession>A0A2K1QPX6</accession>
<dbReference type="PANTHER" id="PTHR45629:SF7">
    <property type="entry name" value="DNA EXCISION REPAIR PROTEIN ERCC-6-RELATED"/>
    <property type="match status" value="1"/>
</dbReference>
<evidence type="ECO:0000256" key="2">
    <source>
        <dbReference type="ARBA" id="ARBA00022801"/>
    </source>
</evidence>
<dbReference type="Pfam" id="PF00176">
    <property type="entry name" value="SNF2-rel_dom"/>
    <property type="match status" value="1"/>
</dbReference>
<name>A0A2K1QPX6_9PEZI</name>
<feature type="region of interest" description="Disordered" evidence="5">
    <location>
        <begin position="255"/>
        <end position="354"/>
    </location>
</feature>